<gene>
    <name evidence="7" type="primary">rmuC</name>
    <name evidence="7" type="ORF">HC757_01095</name>
</gene>
<dbReference type="Proteomes" id="UP000737113">
    <property type="component" value="Unassembled WGS sequence"/>
</dbReference>
<feature type="transmembrane region" description="Helical" evidence="6">
    <location>
        <begin position="12"/>
        <end position="29"/>
    </location>
</feature>
<comment type="similarity">
    <text evidence="2">Belongs to the RmuC family.</text>
</comment>
<evidence type="ECO:0000313" key="7">
    <source>
        <dbReference type="EMBL" id="NMH63783.1"/>
    </source>
</evidence>
<reference evidence="7" key="1">
    <citation type="submission" date="2020-04" db="EMBL/GenBank/DDBJ databases">
        <title>Description of Shewanella salipaludis sp. nov., isolated from a salt marsh.</title>
        <authorList>
            <person name="Park S."/>
            <person name="Yoon J.-H."/>
        </authorList>
    </citation>
    <scope>NUCLEOTIDE SEQUENCE</scope>
    <source>
        <strain evidence="7">SHSM-M6</strain>
    </source>
</reference>
<dbReference type="Pfam" id="PF02646">
    <property type="entry name" value="RmuC"/>
    <property type="match status" value="1"/>
</dbReference>
<evidence type="ECO:0000256" key="2">
    <source>
        <dbReference type="ARBA" id="ARBA00009840"/>
    </source>
</evidence>
<keyword evidence="8" id="KW-1185">Reference proteome</keyword>
<evidence type="ECO:0000256" key="1">
    <source>
        <dbReference type="ARBA" id="ARBA00003416"/>
    </source>
</evidence>
<keyword evidence="6" id="KW-0812">Transmembrane</keyword>
<feature type="coiled-coil region" evidence="5">
    <location>
        <begin position="63"/>
        <end position="90"/>
    </location>
</feature>
<protein>
    <submittedName>
        <fullName evidence="7">DNA recombination protein RmuC</fullName>
    </submittedName>
</protein>
<dbReference type="AlphaFoldDB" id="A0A972FPL4"/>
<proteinExistence type="inferred from homology"/>
<dbReference type="EMBL" id="JAAXYH010000001">
    <property type="protein sequence ID" value="NMH63783.1"/>
    <property type="molecule type" value="Genomic_DNA"/>
</dbReference>
<dbReference type="PANTHER" id="PTHR30563">
    <property type="entry name" value="DNA RECOMBINATION PROTEIN RMUC"/>
    <property type="match status" value="1"/>
</dbReference>
<keyword evidence="6" id="KW-1133">Transmembrane helix</keyword>
<accession>A0A972FPL4</accession>
<organism evidence="7 8">
    <name type="scientific">Shewanella salipaludis</name>
    <dbReference type="NCBI Taxonomy" id="2723052"/>
    <lineage>
        <taxon>Bacteria</taxon>
        <taxon>Pseudomonadati</taxon>
        <taxon>Pseudomonadota</taxon>
        <taxon>Gammaproteobacteria</taxon>
        <taxon>Alteromonadales</taxon>
        <taxon>Shewanellaceae</taxon>
        <taxon>Shewanella</taxon>
    </lineage>
</organism>
<comment type="function">
    <text evidence="1">Involved in DNA recombination.</text>
</comment>
<dbReference type="RefSeq" id="WP_169562411.1">
    <property type="nucleotide sequence ID" value="NZ_JAAXYH010000001.1"/>
</dbReference>
<dbReference type="GO" id="GO:0006310">
    <property type="term" value="P:DNA recombination"/>
    <property type="evidence" value="ECO:0007669"/>
    <property type="project" value="UniProtKB-KW"/>
</dbReference>
<evidence type="ECO:0000256" key="4">
    <source>
        <dbReference type="ARBA" id="ARBA00023172"/>
    </source>
</evidence>
<dbReference type="PANTHER" id="PTHR30563:SF0">
    <property type="entry name" value="DNA RECOMBINATION PROTEIN RMUC"/>
    <property type="match status" value="1"/>
</dbReference>
<dbReference type="InterPro" id="IPR003798">
    <property type="entry name" value="DNA_recombination_RmuC"/>
</dbReference>
<keyword evidence="4" id="KW-0233">DNA recombination</keyword>
<evidence type="ECO:0000313" key="8">
    <source>
        <dbReference type="Proteomes" id="UP000737113"/>
    </source>
</evidence>
<sequence length="518" mass="59211">MPLPLALSVPEIAALVATAFLSILIGALLNQRFTRQRWQQLRTELEQELLQSQKITDDTHQALQQQRQLLEHKEEQLNACQEKLEHKLALLGKAEAQAERLPPLEQQLTELQRKQLETQLALSKSNAMQQSILAKSEVQQQALQDKIALLESAESRLTLQFENLANKIFEERSENFKNQNVSQLDGVLGPLKQQLEGFRQQIRESYGHEQAERSALKHQLEHLRDLNLKMSQDAINLTKALKGDNKQQGNWGEVILERVLQESGLRESHEYHIQQDLKDDAGKRFKPDVIVHLPDNKDVVIDAKMSLLAYERYFNSEDPELCQQAVKEHVLSLRSHIKGLSQKDYQKLHGLKSLDYVLMFIPIEPAFLLALEQDPSLVNYALEHNIMLVSPTNLLVALRTINNIWRYEYQNQHAQTIAKQAGKIYDKLCGYVEDMDKLGRALETADKCYQGAMNKLASGRGNLIRQAHLMQQLGVDTSKQLDKQLLDKALDDSLDTQAEMLTEDRPEIPATQIKAVIR</sequence>
<keyword evidence="6" id="KW-0472">Membrane</keyword>
<evidence type="ECO:0000256" key="3">
    <source>
        <dbReference type="ARBA" id="ARBA00023054"/>
    </source>
</evidence>
<evidence type="ECO:0000256" key="5">
    <source>
        <dbReference type="SAM" id="Coils"/>
    </source>
</evidence>
<name>A0A972FPL4_9GAMM</name>
<evidence type="ECO:0000256" key="6">
    <source>
        <dbReference type="SAM" id="Phobius"/>
    </source>
</evidence>
<keyword evidence="3 5" id="KW-0175">Coiled coil</keyword>
<comment type="caution">
    <text evidence="7">The sequence shown here is derived from an EMBL/GenBank/DDBJ whole genome shotgun (WGS) entry which is preliminary data.</text>
</comment>